<accession>D7LP12</accession>
<organism evidence="2">
    <name type="scientific">Arabidopsis lyrata subsp. lyrata</name>
    <name type="common">Lyre-leaved rock-cress</name>
    <dbReference type="NCBI Taxonomy" id="81972"/>
    <lineage>
        <taxon>Eukaryota</taxon>
        <taxon>Viridiplantae</taxon>
        <taxon>Streptophyta</taxon>
        <taxon>Embryophyta</taxon>
        <taxon>Tracheophyta</taxon>
        <taxon>Spermatophyta</taxon>
        <taxon>Magnoliopsida</taxon>
        <taxon>eudicotyledons</taxon>
        <taxon>Gunneridae</taxon>
        <taxon>Pentapetalae</taxon>
        <taxon>rosids</taxon>
        <taxon>malvids</taxon>
        <taxon>Brassicales</taxon>
        <taxon>Brassicaceae</taxon>
        <taxon>Camelineae</taxon>
        <taxon>Arabidopsis</taxon>
    </lineage>
</organism>
<sequence length="56" mass="6308">MAAPVVTVAYISGGTRWPWSHALSLLLHQNHDGFSQRRPCKLWNGGGNQRQQHTIK</sequence>
<proteinExistence type="predicted"/>
<dbReference type="Gramene" id="scaffold_500976.1">
    <property type="protein sequence ID" value="scaffold_500976.1"/>
    <property type="gene ID" value="scaffold_500976.1"/>
</dbReference>
<reference evidence="2" key="1">
    <citation type="journal article" date="2011" name="Nat. Genet.">
        <title>The Arabidopsis lyrata genome sequence and the basis of rapid genome size change.</title>
        <authorList>
            <person name="Hu T.T."/>
            <person name="Pattyn P."/>
            <person name="Bakker E.G."/>
            <person name="Cao J."/>
            <person name="Cheng J.-F."/>
            <person name="Clark R.M."/>
            <person name="Fahlgren N."/>
            <person name="Fawcett J.A."/>
            <person name="Grimwood J."/>
            <person name="Gundlach H."/>
            <person name="Haberer G."/>
            <person name="Hollister J.D."/>
            <person name="Ossowski S."/>
            <person name="Ottilar R.P."/>
            <person name="Salamov A.A."/>
            <person name="Schneeberger K."/>
            <person name="Spannagl M."/>
            <person name="Wang X."/>
            <person name="Yang L."/>
            <person name="Nasrallah M.E."/>
            <person name="Bergelson J."/>
            <person name="Carrington J.C."/>
            <person name="Gaut B.S."/>
            <person name="Schmutz J."/>
            <person name="Mayer K.F.X."/>
            <person name="Van de Peer Y."/>
            <person name="Grigoriev I.V."/>
            <person name="Nordborg M."/>
            <person name="Weigel D."/>
            <person name="Guo Y.-L."/>
        </authorList>
    </citation>
    <scope>NUCLEOTIDE SEQUENCE [LARGE SCALE GENOMIC DNA]</scope>
    <source>
        <strain evidence="2">cv. MN47</strain>
    </source>
</reference>
<dbReference type="AlphaFoldDB" id="D7LP12"/>
<evidence type="ECO:0000313" key="2">
    <source>
        <dbReference type="Proteomes" id="UP000008694"/>
    </source>
</evidence>
<protein>
    <submittedName>
        <fullName evidence="1">Predicted protein</fullName>
    </submittedName>
</protein>
<dbReference type="EMBL" id="GL348717">
    <property type="protein sequence ID" value="EFH51782.1"/>
    <property type="molecule type" value="Genomic_DNA"/>
</dbReference>
<evidence type="ECO:0000313" key="1">
    <source>
        <dbReference type="EMBL" id="EFH51782.1"/>
    </source>
</evidence>
<dbReference type="Proteomes" id="UP000008694">
    <property type="component" value="Unassembled WGS sequence"/>
</dbReference>
<dbReference type="HOGENOM" id="CLU_3016957_0_0_1"/>
<gene>
    <name evidence="1" type="ORF">ARALYDRAFT_905272</name>
</gene>
<name>D7LP12_ARALL</name>
<keyword evidence="2" id="KW-1185">Reference proteome</keyword>